<dbReference type="Pfam" id="PF14124">
    <property type="entry name" value="DUF4291"/>
    <property type="match status" value="1"/>
</dbReference>
<dbReference type="PANTHER" id="PTHR38567">
    <property type="entry name" value="DUF4291 DOMAIN-CONTAINING PROTEIN"/>
    <property type="match status" value="1"/>
</dbReference>
<gene>
    <name evidence="1" type="ORF">PGLA1383_LOCUS4294</name>
</gene>
<evidence type="ECO:0000313" key="2">
    <source>
        <dbReference type="Proteomes" id="UP000654075"/>
    </source>
</evidence>
<accession>A0A813DEZ7</accession>
<dbReference type="AlphaFoldDB" id="A0A813DEZ7"/>
<dbReference type="PANTHER" id="PTHR38567:SF1">
    <property type="entry name" value="DUF4291 DOMAIN-CONTAINING PROTEIN"/>
    <property type="match status" value="1"/>
</dbReference>
<proteinExistence type="predicted"/>
<organism evidence="1 2">
    <name type="scientific">Polarella glacialis</name>
    <name type="common">Dinoflagellate</name>
    <dbReference type="NCBI Taxonomy" id="89957"/>
    <lineage>
        <taxon>Eukaryota</taxon>
        <taxon>Sar</taxon>
        <taxon>Alveolata</taxon>
        <taxon>Dinophyceae</taxon>
        <taxon>Suessiales</taxon>
        <taxon>Suessiaceae</taxon>
        <taxon>Polarella</taxon>
    </lineage>
</organism>
<sequence>MDNYGMDSILIKPHKVKCSVKIGAPYYWDYEWEDWQETGEDVTAVGTLVEIKDPQKLRARDFRADMVYGADSTNEDVIMCDLTGPLEAVLNGTDSILLVAGVWDGSQAELMDGAEGLASGAVWQLAQELQEIRAIHDEGAVRVYQAYNDAIADAAVAANSFSGPLEQGLWSATRMTWIKPSAVWMAYRCGWTSLKDKNQARVLALDLSRAGFEALLRGARLSHGVGEASAKCREGDVTVQWDPERLMDPEAPLKQVFTRPEAKMRSIQIGLRGAASALLLDPSFVLRITDVTPAFAKAGAALAASPPDLAAAAAALWPDEEHQELQMSVPSDIRQVLAMD</sequence>
<protein>
    <submittedName>
        <fullName evidence="1">Uncharacterized protein</fullName>
    </submittedName>
</protein>
<evidence type="ECO:0000313" key="1">
    <source>
        <dbReference type="EMBL" id="CAE8585385.1"/>
    </source>
</evidence>
<dbReference type="OrthoDB" id="413653at2759"/>
<keyword evidence="2" id="KW-1185">Reference proteome</keyword>
<comment type="caution">
    <text evidence="1">The sequence shown here is derived from an EMBL/GenBank/DDBJ whole genome shotgun (WGS) entry which is preliminary data.</text>
</comment>
<name>A0A813DEZ7_POLGL</name>
<dbReference type="InterPro" id="IPR025633">
    <property type="entry name" value="DUF4291"/>
</dbReference>
<dbReference type="EMBL" id="CAJNNV010001604">
    <property type="protein sequence ID" value="CAE8585385.1"/>
    <property type="molecule type" value="Genomic_DNA"/>
</dbReference>
<dbReference type="Proteomes" id="UP000654075">
    <property type="component" value="Unassembled WGS sequence"/>
</dbReference>
<reference evidence="1" key="1">
    <citation type="submission" date="2021-02" db="EMBL/GenBank/DDBJ databases">
        <authorList>
            <person name="Dougan E. K."/>
            <person name="Rhodes N."/>
            <person name="Thang M."/>
            <person name="Chan C."/>
        </authorList>
    </citation>
    <scope>NUCLEOTIDE SEQUENCE</scope>
</reference>